<evidence type="ECO:0000313" key="1">
    <source>
        <dbReference type="EMBL" id="PWY75949.1"/>
    </source>
</evidence>
<organism evidence="1 2">
    <name type="scientific">Aspergillus eucalypticola (strain CBS 122712 / IBT 29274)</name>
    <dbReference type="NCBI Taxonomy" id="1448314"/>
    <lineage>
        <taxon>Eukaryota</taxon>
        <taxon>Fungi</taxon>
        <taxon>Dikarya</taxon>
        <taxon>Ascomycota</taxon>
        <taxon>Pezizomycotina</taxon>
        <taxon>Eurotiomycetes</taxon>
        <taxon>Eurotiomycetidae</taxon>
        <taxon>Eurotiales</taxon>
        <taxon>Aspergillaceae</taxon>
        <taxon>Aspergillus</taxon>
        <taxon>Aspergillus subgen. Circumdati</taxon>
    </lineage>
</organism>
<dbReference type="VEuPathDB" id="FungiDB:BO83DRAFT_463764"/>
<protein>
    <submittedName>
        <fullName evidence="1">Uncharacterized protein</fullName>
    </submittedName>
</protein>
<dbReference type="RefSeq" id="XP_025389479.1">
    <property type="nucleotide sequence ID" value="XM_025537365.1"/>
</dbReference>
<dbReference type="AlphaFoldDB" id="A0A317VQW7"/>
<gene>
    <name evidence="1" type="ORF">BO83DRAFT_463764</name>
</gene>
<name>A0A317VQW7_ASPEC</name>
<dbReference type="OrthoDB" id="5428890at2759"/>
<dbReference type="Proteomes" id="UP000246171">
    <property type="component" value="Unassembled WGS sequence"/>
</dbReference>
<keyword evidence="2" id="KW-1185">Reference proteome</keyword>
<dbReference type="GeneID" id="37059327"/>
<proteinExistence type="predicted"/>
<accession>A0A317VQW7</accession>
<comment type="caution">
    <text evidence="1">The sequence shown here is derived from an EMBL/GenBank/DDBJ whole genome shotgun (WGS) entry which is preliminary data.</text>
</comment>
<reference evidence="1" key="1">
    <citation type="submission" date="2016-12" db="EMBL/GenBank/DDBJ databases">
        <title>The genomes of Aspergillus section Nigri reveals drivers in fungal speciation.</title>
        <authorList>
            <consortium name="DOE Joint Genome Institute"/>
            <person name="Vesth T.C."/>
            <person name="Nybo J."/>
            <person name="Theobald S."/>
            <person name="Brandl J."/>
            <person name="Frisvad J.C."/>
            <person name="Nielsen K.F."/>
            <person name="Lyhne E.K."/>
            <person name="Kogle M.E."/>
            <person name="Kuo A."/>
            <person name="Riley R."/>
            <person name="Clum A."/>
            <person name="Nolan M."/>
            <person name="Lipzen A."/>
            <person name="Salamov A."/>
            <person name="Henrissat B."/>
            <person name="Wiebenga A."/>
            <person name="De vries R.P."/>
            <person name="Grigoriev I.V."/>
            <person name="Mortensen U.H."/>
            <person name="Andersen M.R."/>
            <person name="Baker S.E."/>
        </authorList>
    </citation>
    <scope>NUCLEOTIDE SEQUENCE</scope>
    <source>
        <strain evidence="1">CBS 122712</strain>
    </source>
</reference>
<dbReference type="EMBL" id="MSFU01000009">
    <property type="protein sequence ID" value="PWY75949.1"/>
    <property type="molecule type" value="Genomic_DNA"/>
</dbReference>
<sequence length="232" mass="26775">MTAATARYSFFVLCMREHSSNIDWCFYLTLAKNKSQQIQSSPWITKSLIKDPSFPETNAYLFQALLSVRSRWVEWVDSLELRLDYDRISRTLSLLSYPSMYLNALQSRGVIHAFVSIDGAGEDPRADEKDISRFLQEVPLSYRLLFGQSAASRKLSRNISKPAEYLKDHRVDSLLPHLCTQKQLKSPSSSLPADRPIYFAGRVVAVLYERIVLIAKVLRDVRHKYMRDLLHD</sequence>
<evidence type="ECO:0000313" key="2">
    <source>
        <dbReference type="Proteomes" id="UP000246171"/>
    </source>
</evidence>